<protein>
    <submittedName>
        <fullName evidence="4">(African queen) hypothetical protein</fullName>
    </submittedName>
</protein>
<comment type="caution">
    <text evidence="4">The sequence shown here is derived from an EMBL/GenBank/DDBJ whole genome shotgun (WGS) entry which is preliminary data.</text>
</comment>
<feature type="domain" description="F-box" evidence="3">
    <location>
        <begin position="176"/>
        <end position="222"/>
    </location>
</feature>
<dbReference type="InterPro" id="IPR001810">
    <property type="entry name" value="F-box_dom"/>
</dbReference>
<evidence type="ECO:0000313" key="4">
    <source>
        <dbReference type="EMBL" id="CAG9577688.1"/>
    </source>
</evidence>
<sequence>MNVNNIAEDRLAPALDVIESPRKRMRVDNSSRKSWSLMDRRTDSDVLNEMGVSLLDPEEEHAEHNVQKSLKRKHDIENVNPNVNSVNRGRFSPRSPIKMSPGPSKILIRSPRSCDKVKSDLDSSLPLTYVNDEETPLGQSVAVSCKHAAKPHNNTSKKESYFDLAPPVASPPAHGGDSFLSLSDEVVLSVMRWLPKRTLAHCMLVCKRWRRIASDETLWTRLDLGNKTLAAGALGKVVNRTPIVLRLAGSEIGEWHPDSPPVQTRIQYLDLSMCTIDYRTLESLLSRCSGLKKLSLENVKLSEYSQELIGKCSGLETLNLAMAQGITATGLTHILDGCPGLSSLNISWCNLSEASLEVLVTRLPQKLSRLNISGARCMTDENVQLLSRRCPRLLELDVSDCSRLSACSLSSLLVLARLEHLALSRCYLLPPHALTYLSRMSSLQFVEVWGTLQHASLAALRAALPAVTINQFMFSAIARPTVGTRRTSVWGLRTRD</sequence>
<evidence type="ECO:0000259" key="3">
    <source>
        <dbReference type="PROSITE" id="PS50181"/>
    </source>
</evidence>
<dbReference type="InterPro" id="IPR006553">
    <property type="entry name" value="Leu-rich_rpt_Cys-con_subtyp"/>
</dbReference>
<dbReference type="SMART" id="SM00256">
    <property type="entry name" value="FBOX"/>
    <property type="match status" value="1"/>
</dbReference>
<dbReference type="InterPro" id="IPR036047">
    <property type="entry name" value="F-box-like_dom_sf"/>
</dbReference>
<dbReference type="PANTHER" id="PTHR38926:SF72">
    <property type="entry name" value="IM:7136021-RELATED"/>
    <property type="match status" value="1"/>
</dbReference>
<dbReference type="Gene3D" id="3.80.10.10">
    <property type="entry name" value="Ribonuclease Inhibitor"/>
    <property type="match status" value="1"/>
</dbReference>
<dbReference type="SUPFAM" id="SSF52047">
    <property type="entry name" value="RNI-like"/>
    <property type="match status" value="1"/>
</dbReference>
<name>A0A8J2W3G0_9NEOP</name>
<keyword evidence="1" id="KW-0833">Ubl conjugation pathway</keyword>
<dbReference type="SMART" id="SM00367">
    <property type="entry name" value="LRR_CC"/>
    <property type="match status" value="6"/>
</dbReference>
<dbReference type="AlphaFoldDB" id="A0A8J2W3G0"/>
<dbReference type="InterPro" id="IPR032675">
    <property type="entry name" value="LRR_dom_sf"/>
</dbReference>
<dbReference type="PANTHER" id="PTHR38926">
    <property type="entry name" value="F-BOX DOMAIN CONTAINING PROTEIN, EXPRESSED"/>
    <property type="match status" value="1"/>
</dbReference>
<evidence type="ECO:0000256" key="2">
    <source>
        <dbReference type="SAM" id="MobiDB-lite"/>
    </source>
</evidence>
<dbReference type="SUPFAM" id="SSF81383">
    <property type="entry name" value="F-box domain"/>
    <property type="match status" value="1"/>
</dbReference>
<accession>A0A8J2W3G0</accession>
<reference evidence="4" key="1">
    <citation type="submission" date="2021-09" db="EMBL/GenBank/DDBJ databases">
        <authorList>
            <person name="Martin H S."/>
        </authorList>
    </citation>
    <scope>NUCLEOTIDE SEQUENCE</scope>
</reference>
<keyword evidence="5" id="KW-1185">Reference proteome</keyword>
<proteinExistence type="predicted"/>
<dbReference type="Pfam" id="PF12937">
    <property type="entry name" value="F-box-like"/>
    <property type="match status" value="1"/>
</dbReference>
<organism evidence="4 5">
    <name type="scientific">Danaus chrysippus</name>
    <name type="common">African queen</name>
    <dbReference type="NCBI Taxonomy" id="151541"/>
    <lineage>
        <taxon>Eukaryota</taxon>
        <taxon>Metazoa</taxon>
        <taxon>Ecdysozoa</taxon>
        <taxon>Arthropoda</taxon>
        <taxon>Hexapoda</taxon>
        <taxon>Insecta</taxon>
        <taxon>Pterygota</taxon>
        <taxon>Neoptera</taxon>
        <taxon>Endopterygota</taxon>
        <taxon>Lepidoptera</taxon>
        <taxon>Glossata</taxon>
        <taxon>Ditrysia</taxon>
        <taxon>Papilionoidea</taxon>
        <taxon>Nymphalidae</taxon>
        <taxon>Danainae</taxon>
        <taxon>Danaini</taxon>
        <taxon>Danaina</taxon>
        <taxon>Danaus</taxon>
        <taxon>Anosia</taxon>
    </lineage>
</organism>
<dbReference type="PROSITE" id="PS50181">
    <property type="entry name" value="FBOX"/>
    <property type="match status" value="1"/>
</dbReference>
<dbReference type="Proteomes" id="UP000789524">
    <property type="component" value="Unassembled WGS sequence"/>
</dbReference>
<evidence type="ECO:0000256" key="1">
    <source>
        <dbReference type="ARBA" id="ARBA00022786"/>
    </source>
</evidence>
<dbReference type="EMBL" id="CAKASE010000076">
    <property type="protein sequence ID" value="CAG9577688.1"/>
    <property type="molecule type" value="Genomic_DNA"/>
</dbReference>
<dbReference type="OrthoDB" id="2095648at2759"/>
<gene>
    <name evidence="4" type="ORF">DCHRY22_LOCUS12497</name>
</gene>
<feature type="region of interest" description="Disordered" evidence="2">
    <location>
        <begin position="79"/>
        <end position="105"/>
    </location>
</feature>
<evidence type="ECO:0000313" key="5">
    <source>
        <dbReference type="Proteomes" id="UP000789524"/>
    </source>
</evidence>